<accession>A0A3E0AYR1</accession>
<evidence type="ECO:0008006" key="4">
    <source>
        <dbReference type="Google" id="ProtNLM"/>
    </source>
</evidence>
<dbReference type="AlphaFoldDB" id="A0A3E0AYR1"/>
<comment type="caution">
    <text evidence="2">The sequence shown here is derived from an EMBL/GenBank/DDBJ whole genome shotgun (WGS) entry which is preliminary data.</text>
</comment>
<dbReference type="RefSeq" id="WP_115885006.1">
    <property type="nucleotide sequence ID" value="NZ_CBCSHX010000002.1"/>
</dbReference>
<protein>
    <recommendedName>
        <fullName evidence="4">DUF3021 family protein</fullName>
    </recommendedName>
</protein>
<dbReference type="EMBL" id="QUMW01000010">
    <property type="protein sequence ID" value="REG24880.1"/>
    <property type="molecule type" value="Genomic_DNA"/>
</dbReference>
<proteinExistence type="predicted"/>
<feature type="transmembrane region" description="Helical" evidence="1">
    <location>
        <begin position="7"/>
        <end position="28"/>
    </location>
</feature>
<feature type="transmembrane region" description="Helical" evidence="1">
    <location>
        <begin position="78"/>
        <end position="97"/>
    </location>
</feature>
<dbReference type="OrthoDB" id="2418166at2"/>
<reference evidence="2 3" key="1">
    <citation type="submission" date="2018-08" db="EMBL/GenBank/DDBJ databases">
        <title>Genomic Encyclopedia of Type Strains, Phase IV (KMG-IV): sequencing the most valuable type-strain genomes for metagenomic binning, comparative biology and taxonomic classification.</title>
        <authorList>
            <person name="Goeker M."/>
        </authorList>
    </citation>
    <scope>NUCLEOTIDE SEQUENCE [LARGE SCALE GENOMIC DNA]</scope>
    <source>
        <strain evidence="2 3">DSM 17274</strain>
    </source>
</reference>
<evidence type="ECO:0000256" key="1">
    <source>
        <dbReference type="SAM" id="Phobius"/>
    </source>
</evidence>
<evidence type="ECO:0000313" key="3">
    <source>
        <dbReference type="Proteomes" id="UP000257076"/>
    </source>
</evidence>
<gene>
    <name evidence="2" type="ORF">DFR63_1191</name>
</gene>
<keyword evidence="1" id="KW-0472">Membrane</keyword>
<keyword evidence="3" id="KW-1185">Reference proteome</keyword>
<evidence type="ECO:0000313" key="2">
    <source>
        <dbReference type="EMBL" id="REG24880.1"/>
    </source>
</evidence>
<name>A0A3E0AYR1_9STAP</name>
<keyword evidence="1" id="KW-1133">Transmembrane helix</keyword>
<dbReference type="Proteomes" id="UP000257076">
    <property type="component" value="Unassembled WGS sequence"/>
</dbReference>
<feature type="transmembrane region" description="Helical" evidence="1">
    <location>
        <begin position="48"/>
        <end position="71"/>
    </location>
</feature>
<keyword evidence="1" id="KW-0812">Transmembrane</keyword>
<sequence>MKYLHSGIIAGSITGMFLFIVCAFVEYLTPVELMTLLLNVDFLTERDLHTITEIILHLAVSIMIAVLLKFIFDKFSGIYIPALIFSWIVTSIMFYLLEYLSVMTIVLHGFTGFIVWTCIHLVYFILMFILHKKGI</sequence>
<organism evidence="2 3">
    <name type="scientific">Jeotgalicoccus halotolerans</name>
    <dbReference type="NCBI Taxonomy" id="157227"/>
    <lineage>
        <taxon>Bacteria</taxon>
        <taxon>Bacillati</taxon>
        <taxon>Bacillota</taxon>
        <taxon>Bacilli</taxon>
        <taxon>Bacillales</taxon>
        <taxon>Staphylococcaceae</taxon>
        <taxon>Jeotgalicoccus</taxon>
    </lineage>
</organism>
<feature type="transmembrane region" description="Helical" evidence="1">
    <location>
        <begin position="109"/>
        <end position="130"/>
    </location>
</feature>